<protein>
    <recommendedName>
        <fullName evidence="3">HTH tetR-type domain-containing protein</fullName>
    </recommendedName>
</protein>
<name>A0ABN6XA22_9CELL</name>
<dbReference type="Proteomes" id="UP001321475">
    <property type="component" value="Chromosome"/>
</dbReference>
<accession>A0ABN6XA22</accession>
<keyword evidence="5" id="KW-1185">Reference proteome</keyword>
<feature type="domain" description="HTH tetR-type" evidence="3">
    <location>
        <begin position="2"/>
        <end position="62"/>
    </location>
</feature>
<dbReference type="EMBL" id="AP027729">
    <property type="protein sequence ID" value="BDZ41028.1"/>
    <property type="molecule type" value="Genomic_DNA"/>
</dbReference>
<dbReference type="PANTHER" id="PTHR30055:SF200">
    <property type="entry name" value="HTH-TYPE TRANSCRIPTIONAL REPRESSOR BDCR"/>
    <property type="match status" value="1"/>
</dbReference>
<dbReference type="InterPro" id="IPR050109">
    <property type="entry name" value="HTH-type_TetR-like_transc_reg"/>
</dbReference>
<sequence>MAERRSRILDCSRDLFASSGFHHISMDDIAAAVGVTKPVLYRHFRSKLDLYLAVLEVETAALTRAVVDALDTVPRPAPGTGDAAVLAVLDALCIAYVSYATAAGPAGRLVFESDVLRDPRVRDLVHAPDRAATTAAVAILSCGTAPGTHPRPDLTATARTCVAFARAAVADAAPSPAERSPWAQSVARALVVR</sequence>
<dbReference type="Pfam" id="PF00440">
    <property type="entry name" value="TetR_N"/>
    <property type="match status" value="1"/>
</dbReference>
<evidence type="ECO:0000313" key="4">
    <source>
        <dbReference type="EMBL" id="BDZ41028.1"/>
    </source>
</evidence>
<dbReference type="InterPro" id="IPR023772">
    <property type="entry name" value="DNA-bd_HTH_TetR-type_CS"/>
</dbReference>
<organism evidence="4 5">
    <name type="scientific">Paraoerskovia sediminicola</name>
    <dbReference type="NCBI Taxonomy" id="1138587"/>
    <lineage>
        <taxon>Bacteria</taxon>
        <taxon>Bacillati</taxon>
        <taxon>Actinomycetota</taxon>
        <taxon>Actinomycetes</taxon>
        <taxon>Micrococcales</taxon>
        <taxon>Cellulomonadaceae</taxon>
        <taxon>Paraoerskovia</taxon>
    </lineage>
</organism>
<dbReference type="PRINTS" id="PR00455">
    <property type="entry name" value="HTHTETR"/>
</dbReference>
<reference evidence="5" key="1">
    <citation type="journal article" date="2019" name="Int. J. Syst. Evol. Microbiol.">
        <title>The Global Catalogue of Microorganisms (GCM) 10K type strain sequencing project: providing services to taxonomists for standard genome sequencing and annotation.</title>
        <authorList>
            <consortium name="The Broad Institute Genomics Platform"/>
            <consortium name="The Broad Institute Genome Sequencing Center for Infectious Disease"/>
            <person name="Wu L."/>
            <person name="Ma J."/>
        </authorList>
    </citation>
    <scope>NUCLEOTIDE SEQUENCE [LARGE SCALE GENOMIC DNA]</scope>
    <source>
        <strain evidence="5">NBRC 108565</strain>
    </source>
</reference>
<dbReference type="PROSITE" id="PS50977">
    <property type="entry name" value="HTH_TETR_2"/>
    <property type="match status" value="1"/>
</dbReference>
<dbReference type="PROSITE" id="PS01081">
    <property type="entry name" value="HTH_TETR_1"/>
    <property type="match status" value="1"/>
</dbReference>
<keyword evidence="1 2" id="KW-0238">DNA-binding</keyword>
<dbReference type="Gene3D" id="1.10.357.10">
    <property type="entry name" value="Tetracycline Repressor, domain 2"/>
    <property type="match status" value="1"/>
</dbReference>
<evidence type="ECO:0000259" key="3">
    <source>
        <dbReference type="PROSITE" id="PS50977"/>
    </source>
</evidence>
<dbReference type="InterPro" id="IPR009057">
    <property type="entry name" value="Homeodomain-like_sf"/>
</dbReference>
<evidence type="ECO:0000313" key="5">
    <source>
        <dbReference type="Proteomes" id="UP001321475"/>
    </source>
</evidence>
<evidence type="ECO:0000256" key="2">
    <source>
        <dbReference type="PROSITE-ProRule" id="PRU00335"/>
    </source>
</evidence>
<gene>
    <name evidence="4" type="ORF">GCM10025865_03270</name>
</gene>
<feature type="DNA-binding region" description="H-T-H motif" evidence="2">
    <location>
        <begin position="25"/>
        <end position="44"/>
    </location>
</feature>
<evidence type="ECO:0000256" key="1">
    <source>
        <dbReference type="ARBA" id="ARBA00023125"/>
    </source>
</evidence>
<dbReference type="InterPro" id="IPR001647">
    <property type="entry name" value="HTH_TetR"/>
</dbReference>
<dbReference type="SUPFAM" id="SSF46689">
    <property type="entry name" value="Homeodomain-like"/>
    <property type="match status" value="1"/>
</dbReference>
<proteinExistence type="predicted"/>
<dbReference type="PANTHER" id="PTHR30055">
    <property type="entry name" value="HTH-TYPE TRANSCRIPTIONAL REGULATOR RUTR"/>
    <property type="match status" value="1"/>
</dbReference>